<keyword evidence="2" id="KW-1185">Reference proteome</keyword>
<evidence type="ECO:0000313" key="2">
    <source>
        <dbReference type="Proteomes" id="UP000821845"/>
    </source>
</evidence>
<protein>
    <submittedName>
        <fullName evidence="1">Uncharacterized protein</fullName>
    </submittedName>
</protein>
<reference evidence="1" key="1">
    <citation type="submission" date="2020-05" db="EMBL/GenBank/DDBJ databases">
        <title>Large-scale comparative analyses of tick genomes elucidate their genetic diversity and vector capacities.</title>
        <authorList>
            <person name="Jia N."/>
            <person name="Wang J."/>
            <person name="Shi W."/>
            <person name="Du L."/>
            <person name="Sun Y."/>
            <person name="Zhan W."/>
            <person name="Jiang J."/>
            <person name="Wang Q."/>
            <person name="Zhang B."/>
            <person name="Ji P."/>
            <person name="Sakyi L.B."/>
            <person name="Cui X."/>
            <person name="Yuan T."/>
            <person name="Jiang B."/>
            <person name="Yang W."/>
            <person name="Lam T.T.-Y."/>
            <person name="Chang Q."/>
            <person name="Ding S."/>
            <person name="Wang X."/>
            <person name="Zhu J."/>
            <person name="Ruan X."/>
            <person name="Zhao L."/>
            <person name="Wei J."/>
            <person name="Que T."/>
            <person name="Du C."/>
            <person name="Cheng J."/>
            <person name="Dai P."/>
            <person name="Han X."/>
            <person name="Huang E."/>
            <person name="Gao Y."/>
            <person name="Liu J."/>
            <person name="Shao H."/>
            <person name="Ye R."/>
            <person name="Li L."/>
            <person name="Wei W."/>
            <person name="Wang X."/>
            <person name="Wang C."/>
            <person name="Yang T."/>
            <person name="Huo Q."/>
            <person name="Li W."/>
            <person name="Guo W."/>
            <person name="Chen H."/>
            <person name="Zhou L."/>
            <person name="Ni X."/>
            <person name="Tian J."/>
            <person name="Zhou Y."/>
            <person name="Sheng Y."/>
            <person name="Liu T."/>
            <person name="Pan Y."/>
            <person name="Xia L."/>
            <person name="Li J."/>
            <person name="Zhao F."/>
            <person name="Cao W."/>
        </authorList>
    </citation>
    <scope>NUCLEOTIDE SEQUENCE</scope>
    <source>
        <strain evidence="1">Hyas-2018</strain>
    </source>
</reference>
<gene>
    <name evidence="1" type="ORF">HPB50_000146</name>
</gene>
<sequence length="447" mass="46587">MSKKASSESRNSDAVPLPPADEKAAPVQEVSPPVSTHRARRSDQASSESGRVSRRRSLPVPEGSTTRRGRRGSGTIAAPPSPSGQVTSAAMENLPEETTTSGTDADISSPTFSASRTSRASQGRKRSSGTKKSKSAEAHGPMSAAADFTAHVEEAFVTKRSKHHSSSSKPSSAPELLPGQMSSEPPAPESKALTSDRPSSSGRRRLHVPSAPVQSPVMECEGLVGALPAVVPAEQLSTPANTTTSDQIVVQPTESPPLEVKSVANEQQNAAKPVPEPVAVAPVQSAELPQPDIQKPPIEAVSSQEPPIASIKALSEEVVPAASDRAPEVQPQPSDTGPTNVPVPEPQQVSSPLDGFMDPSVPSVTSSLPLVGESPSSPVAGTASVRPEVIVAPPLYYAVQQRQQKASSDVDYGSVTKVKEEVLNEGCDIQAPGALCRIIRLVFCALR</sequence>
<organism evidence="1 2">
    <name type="scientific">Hyalomma asiaticum</name>
    <name type="common">Tick</name>
    <dbReference type="NCBI Taxonomy" id="266040"/>
    <lineage>
        <taxon>Eukaryota</taxon>
        <taxon>Metazoa</taxon>
        <taxon>Ecdysozoa</taxon>
        <taxon>Arthropoda</taxon>
        <taxon>Chelicerata</taxon>
        <taxon>Arachnida</taxon>
        <taxon>Acari</taxon>
        <taxon>Parasitiformes</taxon>
        <taxon>Ixodida</taxon>
        <taxon>Ixodoidea</taxon>
        <taxon>Ixodidae</taxon>
        <taxon>Hyalomminae</taxon>
        <taxon>Hyalomma</taxon>
    </lineage>
</organism>
<evidence type="ECO:0000313" key="1">
    <source>
        <dbReference type="EMBL" id="KAH6927183.1"/>
    </source>
</evidence>
<dbReference type="Proteomes" id="UP000821845">
    <property type="component" value="Chromosome 6"/>
</dbReference>
<proteinExistence type="predicted"/>
<name>A0ACB7S0K5_HYAAI</name>
<dbReference type="EMBL" id="CM023486">
    <property type="protein sequence ID" value="KAH6927183.1"/>
    <property type="molecule type" value="Genomic_DNA"/>
</dbReference>
<comment type="caution">
    <text evidence="1">The sequence shown here is derived from an EMBL/GenBank/DDBJ whole genome shotgun (WGS) entry which is preliminary data.</text>
</comment>
<accession>A0ACB7S0K5</accession>